<dbReference type="PANTHER" id="PTHR46401:SF2">
    <property type="entry name" value="GLYCOSYLTRANSFERASE WBBK-RELATED"/>
    <property type="match status" value="1"/>
</dbReference>
<dbReference type="STRING" id="642492.Clole_3807"/>
<keyword evidence="4" id="KW-1185">Reference proteome</keyword>
<dbReference type="AlphaFoldDB" id="F2JIL7"/>
<name>F2JIL7_CELLD</name>
<dbReference type="GO" id="GO:0016757">
    <property type="term" value="F:glycosyltransferase activity"/>
    <property type="evidence" value="ECO:0007669"/>
    <property type="project" value="InterPro"/>
</dbReference>
<dbReference type="GO" id="GO:0009103">
    <property type="term" value="P:lipopolysaccharide biosynthetic process"/>
    <property type="evidence" value="ECO:0007669"/>
    <property type="project" value="TreeGrafter"/>
</dbReference>
<accession>F2JIL7</accession>
<dbReference type="eggNOG" id="COG0438">
    <property type="taxonomic scope" value="Bacteria"/>
</dbReference>
<evidence type="ECO:0000313" key="3">
    <source>
        <dbReference type="EMBL" id="ADZ85487.1"/>
    </source>
</evidence>
<dbReference type="PANTHER" id="PTHR46401">
    <property type="entry name" value="GLYCOSYLTRANSFERASE WBBK-RELATED"/>
    <property type="match status" value="1"/>
</dbReference>
<dbReference type="Proteomes" id="UP000008467">
    <property type="component" value="Chromosome"/>
</dbReference>
<organism evidence="3 4">
    <name type="scientific">Cellulosilyticum lentocellum (strain ATCC 49066 / DSM 5427 / NCIMB 11756 / RHM5)</name>
    <name type="common">Clostridium lentocellum</name>
    <dbReference type="NCBI Taxonomy" id="642492"/>
    <lineage>
        <taxon>Bacteria</taxon>
        <taxon>Bacillati</taxon>
        <taxon>Bacillota</taxon>
        <taxon>Clostridia</taxon>
        <taxon>Lachnospirales</taxon>
        <taxon>Cellulosilyticaceae</taxon>
        <taxon>Cellulosilyticum</taxon>
    </lineage>
</organism>
<evidence type="ECO:0000259" key="2">
    <source>
        <dbReference type="Pfam" id="PF00534"/>
    </source>
</evidence>
<feature type="domain" description="Glycosyl transferase family 1" evidence="2">
    <location>
        <begin position="216"/>
        <end position="353"/>
    </location>
</feature>
<sequence>MRIAWFTPFSNKSAIGMVSREICETLRKTVEVDIWTHNREELIVTDIEVKVFDKNTDLTSLSDYDYIIYNLGNAAGNHRDIYDVSKDYPGIIILHDQTMSGFWGQYYLFPEFGGNPETGYSSYLEMHKKYYGELGGKTVQEAHNSGYYPIYDYDGMGDFKLIEPIIENAIGVFTHAKFFVNKIRKLNNGPIGYSYLPCEIQQITESKDSELSKVIKQAKAEGRKIIVSNGIVHQVKRIDKVTDVLATHPQIAKQVCYIVIGSYGGEYGSKLEELSKTTLKGCLHMLGYQSNDVMNEALSQADLCINLRYPNSEVCSLSLFEQMSYRKPVLVLNSGIYGEMPEEAVIRISLENEAIGIKVTLLDLISEKEYIIRTGKEAGKFIETQCTTDMYVQRLLALLEELGTKQKISQLENRVLDDIAFRLQELGYNEETVPSTINSIIKSISEMFPSNTSRTCERAKNLGVWAGFGYHIPGLNREGIARFMSYMVEALVRNYNINVEVWCYSFNIDEMKICFSSILEDEELKDRIQFIDEKNWKEKFTPTAYEAESLGEINEVKDNLATVAREFSKAEVFIPLIVYLDNVIGTEKSIYVPCHDMAVAEHYDEFLEKDNSFKFRYLDIGSRAENLARYGAIMFSNCKTVRDEQILKYIKNLKAQNTNVIYLPVNIPKDIMNKLMEEQEVRQKFSIHGRYMFYPTQVRPYKNIGTLIKAFNILKEDFKDLKLVLTGNPKDMPEVDQLIDEFNLRSRIVLLKNLSEVELYSVYKYAEVVPVPTLFEGGFAWQACEALFMKVPLVISNIKMTVERIESCGFNEKNCGLRLFDALNEEALANNIQHVLENREIALESQEKFAEVFLGYSWDDAAKEYYDMFFGHSEESEVDG</sequence>
<dbReference type="Pfam" id="PF00534">
    <property type="entry name" value="Glycos_transf_1"/>
    <property type="match status" value="2"/>
</dbReference>
<protein>
    <submittedName>
        <fullName evidence="3">Glycosyl transferase group 1</fullName>
    </submittedName>
</protein>
<dbReference type="HOGENOM" id="CLU_326983_0_0_9"/>
<evidence type="ECO:0000256" key="1">
    <source>
        <dbReference type="ARBA" id="ARBA00022679"/>
    </source>
</evidence>
<dbReference type="InterPro" id="IPR001296">
    <property type="entry name" value="Glyco_trans_1"/>
</dbReference>
<dbReference type="Gene3D" id="3.40.50.2000">
    <property type="entry name" value="Glycogen Phosphorylase B"/>
    <property type="match status" value="3"/>
</dbReference>
<dbReference type="RefSeq" id="WP_013658761.1">
    <property type="nucleotide sequence ID" value="NC_015275.1"/>
</dbReference>
<reference evidence="3 4" key="1">
    <citation type="journal article" date="2011" name="J. Bacteriol.">
        <title>Complete genome sequence of the cellulose-degrading bacterium Cellulosilyticum lentocellum.</title>
        <authorList>
            <consortium name="US DOE Joint Genome Institute"/>
            <person name="Miller D.A."/>
            <person name="Suen G."/>
            <person name="Bruce D."/>
            <person name="Copeland A."/>
            <person name="Cheng J.F."/>
            <person name="Detter C."/>
            <person name="Goodwin L.A."/>
            <person name="Han C.S."/>
            <person name="Hauser L.J."/>
            <person name="Land M.L."/>
            <person name="Lapidus A."/>
            <person name="Lucas S."/>
            <person name="Meincke L."/>
            <person name="Pitluck S."/>
            <person name="Tapia R."/>
            <person name="Teshima H."/>
            <person name="Woyke T."/>
            <person name="Fox B.G."/>
            <person name="Angert E.R."/>
            <person name="Currie C.R."/>
        </authorList>
    </citation>
    <scope>NUCLEOTIDE SEQUENCE [LARGE SCALE GENOMIC DNA]</scope>
    <source>
        <strain evidence="4">ATCC 49066 / DSM 5427 / NCIMB 11756 / RHM5</strain>
    </source>
</reference>
<feature type="domain" description="Glycosyl transferase family 1" evidence="2">
    <location>
        <begin position="688"/>
        <end position="849"/>
    </location>
</feature>
<evidence type="ECO:0000313" key="4">
    <source>
        <dbReference type="Proteomes" id="UP000008467"/>
    </source>
</evidence>
<dbReference type="KEGG" id="cle:Clole_3807"/>
<dbReference type="EMBL" id="CP002582">
    <property type="protein sequence ID" value="ADZ85487.1"/>
    <property type="molecule type" value="Genomic_DNA"/>
</dbReference>
<gene>
    <name evidence="3" type="ordered locus">Clole_3807</name>
</gene>
<proteinExistence type="predicted"/>
<dbReference type="SUPFAM" id="SSF53756">
    <property type="entry name" value="UDP-Glycosyltransferase/glycogen phosphorylase"/>
    <property type="match status" value="2"/>
</dbReference>
<keyword evidence="1 3" id="KW-0808">Transferase</keyword>